<keyword evidence="3" id="KW-1185">Reference proteome</keyword>
<sequence length="158" mass="17302">MSEVREAIDGQRNLEANLFVSDTVRSADILSAGVFDQLGLHRKDLQPLAVLLRGFGGVEVRSLGTVKLPVENALLGIPFLNKTKPVTTTYALIVKFLTKAGVRILKGSQEWARKANLAVYRDKAEPNVIQIDPVEGEAETPTRFDLDQNESSPEDGKS</sequence>
<proteinExistence type="predicted"/>
<dbReference type="Proteomes" id="UP001281410">
    <property type="component" value="Unassembled WGS sequence"/>
</dbReference>
<evidence type="ECO:0000313" key="3">
    <source>
        <dbReference type="Proteomes" id="UP001281410"/>
    </source>
</evidence>
<evidence type="ECO:0000256" key="1">
    <source>
        <dbReference type="SAM" id="MobiDB-lite"/>
    </source>
</evidence>
<gene>
    <name evidence="2" type="ORF">Dsin_017507</name>
</gene>
<reference evidence="2" key="1">
    <citation type="journal article" date="2023" name="Plant J.">
        <title>Genome sequences and population genomics provide insights into the demographic history, inbreeding, and mutation load of two 'living fossil' tree species of Dipteronia.</title>
        <authorList>
            <person name="Feng Y."/>
            <person name="Comes H.P."/>
            <person name="Chen J."/>
            <person name="Zhu S."/>
            <person name="Lu R."/>
            <person name="Zhang X."/>
            <person name="Li P."/>
            <person name="Qiu J."/>
            <person name="Olsen K.M."/>
            <person name="Qiu Y."/>
        </authorList>
    </citation>
    <scope>NUCLEOTIDE SEQUENCE</scope>
    <source>
        <strain evidence="2">NBL</strain>
    </source>
</reference>
<dbReference type="EMBL" id="JANJYJ010000005">
    <property type="protein sequence ID" value="KAK3212801.1"/>
    <property type="molecule type" value="Genomic_DNA"/>
</dbReference>
<comment type="caution">
    <text evidence="2">The sequence shown here is derived from an EMBL/GenBank/DDBJ whole genome shotgun (WGS) entry which is preliminary data.</text>
</comment>
<evidence type="ECO:0000313" key="2">
    <source>
        <dbReference type="EMBL" id="KAK3212801.1"/>
    </source>
</evidence>
<name>A0AAE0AF32_9ROSI</name>
<organism evidence="2 3">
    <name type="scientific">Dipteronia sinensis</name>
    <dbReference type="NCBI Taxonomy" id="43782"/>
    <lineage>
        <taxon>Eukaryota</taxon>
        <taxon>Viridiplantae</taxon>
        <taxon>Streptophyta</taxon>
        <taxon>Embryophyta</taxon>
        <taxon>Tracheophyta</taxon>
        <taxon>Spermatophyta</taxon>
        <taxon>Magnoliopsida</taxon>
        <taxon>eudicotyledons</taxon>
        <taxon>Gunneridae</taxon>
        <taxon>Pentapetalae</taxon>
        <taxon>rosids</taxon>
        <taxon>malvids</taxon>
        <taxon>Sapindales</taxon>
        <taxon>Sapindaceae</taxon>
        <taxon>Hippocastanoideae</taxon>
        <taxon>Acereae</taxon>
        <taxon>Dipteronia</taxon>
    </lineage>
</organism>
<dbReference type="AlphaFoldDB" id="A0AAE0AF32"/>
<accession>A0AAE0AF32</accession>
<protein>
    <submittedName>
        <fullName evidence="2">Uncharacterized protein</fullName>
    </submittedName>
</protein>
<feature type="region of interest" description="Disordered" evidence="1">
    <location>
        <begin position="130"/>
        <end position="158"/>
    </location>
</feature>